<dbReference type="Proteomes" id="UP000824087">
    <property type="component" value="Unassembled WGS sequence"/>
</dbReference>
<evidence type="ECO:0000313" key="2">
    <source>
        <dbReference type="Proteomes" id="UP000824087"/>
    </source>
</evidence>
<name>A0A9D1HUI0_9BACT</name>
<reference evidence="1" key="2">
    <citation type="journal article" date="2021" name="PeerJ">
        <title>Extensive microbial diversity within the chicken gut microbiome revealed by metagenomics and culture.</title>
        <authorList>
            <person name="Gilroy R."/>
            <person name="Ravi A."/>
            <person name="Getino M."/>
            <person name="Pursley I."/>
            <person name="Horton D.L."/>
            <person name="Alikhan N.F."/>
            <person name="Baker D."/>
            <person name="Gharbi K."/>
            <person name="Hall N."/>
            <person name="Watson M."/>
            <person name="Adriaenssens E.M."/>
            <person name="Foster-Nyarko E."/>
            <person name="Jarju S."/>
            <person name="Secka A."/>
            <person name="Antonio M."/>
            <person name="Oren A."/>
            <person name="Chaudhuri R.R."/>
            <person name="La Ragione R."/>
            <person name="Hildebrand F."/>
            <person name="Pallen M.J."/>
        </authorList>
    </citation>
    <scope>NUCLEOTIDE SEQUENCE</scope>
    <source>
        <strain evidence="1">CHK197-8231</strain>
    </source>
</reference>
<organism evidence="1 2">
    <name type="scientific">Candidatus Fimihabitans intestinipullorum</name>
    <dbReference type="NCBI Taxonomy" id="2840820"/>
    <lineage>
        <taxon>Bacteria</taxon>
        <taxon>Bacillati</taxon>
        <taxon>Mycoplasmatota</taxon>
        <taxon>Mycoplasmatota incertae sedis</taxon>
        <taxon>Candidatus Fimihabitans</taxon>
    </lineage>
</organism>
<reference evidence="1" key="1">
    <citation type="submission" date="2020-10" db="EMBL/GenBank/DDBJ databases">
        <authorList>
            <person name="Gilroy R."/>
        </authorList>
    </citation>
    <scope>NUCLEOTIDE SEQUENCE</scope>
    <source>
        <strain evidence="1">CHK197-8231</strain>
    </source>
</reference>
<dbReference type="EMBL" id="DVML01000025">
    <property type="protein sequence ID" value="HIU22813.1"/>
    <property type="molecule type" value="Genomic_DNA"/>
</dbReference>
<protein>
    <submittedName>
        <fullName evidence="1">Uncharacterized protein</fullName>
    </submittedName>
</protein>
<comment type="caution">
    <text evidence="1">The sequence shown here is derived from an EMBL/GenBank/DDBJ whole genome shotgun (WGS) entry which is preliminary data.</text>
</comment>
<dbReference type="AlphaFoldDB" id="A0A9D1HUI0"/>
<evidence type="ECO:0000313" key="1">
    <source>
        <dbReference type="EMBL" id="HIU22813.1"/>
    </source>
</evidence>
<sequence>MSYREQREVLIRERREMVARYIIENHCTIKEAYQHFKEDQSLMDMFQQYRIGFSLSTLKRELDIPLKHSNPKLFAEVRPLIDGNRNNVLANQTMTREAFARLIIVKRDLEGKSFRVIGKELELAETSVIRIYKDYAGKIELTQEDVDLAKKSDMKLTPHIQDKVDQHQKGIEHQILSWAHYALETKCDLSTLSRHFGLEEQEVRLTLSELLPLLDYELYLSLQEQLGLFDEILYQTEQGPTKKK</sequence>
<accession>A0A9D1HUI0</accession>
<gene>
    <name evidence="1" type="ORF">IAD49_04460</name>
</gene>
<proteinExistence type="predicted"/>